<reference evidence="2 3" key="1">
    <citation type="submission" date="2022-10" db="EMBL/GenBank/DDBJ databases">
        <title>Defluviimonas sp. nov., isolated from ocean surface sediments.</title>
        <authorList>
            <person name="He W."/>
            <person name="Wang L."/>
            <person name="Zhang D.-F."/>
        </authorList>
    </citation>
    <scope>NUCLEOTIDE SEQUENCE [LARGE SCALE GENOMIC DNA]</scope>
    <source>
        <strain evidence="2 3">WL0024</strain>
    </source>
</reference>
<dbReference type="InterPro" id="IPR027065">
    <property type="entry name" value="Lon_Prtase"/>
</dbReference>
<dbReference type="InterPro" id="IPR003959">
    <property type="entry name" value="ATPase_AAA_core"/>
</dbReference>
<dbReference type="SUPFAM" id="SSF52540">
    <property type="entry name" value="P-loop containing nucleoside triphosphate hydrolases"/>
    <property type="match status" value="1"/>
</dbReference>
<protein>
    <submittedName>
        <fullName evidence="2">AAA family ATPase</fullName>
    </submittedName>
</protein>
<accession>A0ABT2X3C5</accession>
<evidence type="ECO:0000259" key="1">
    <source>
        <dbReference type="SMART" id="SM00382"/>
    </source>
</evidence>
<dbReference type="PANTHER" id="PTHR43718">
    <property type="entry name" value="LON PROTEASE"/>
    <property type="match status" value="1"/>
</dbReference>
<evidence type="ECO:0000313" key="3">
    <source>
        <dbReference type="Proteomes" id="UP001209535"/>
    </source>
</evidence>
<sequence>MGSHDDRRLQVLSRDLIVPDQKETLDGFRAFALRMKRHLRPNATLSYNMLETTSSLAKRCHARRLREAGLTRVKEDLRNELIALARSGGKLVGPTSLDEVDILAARLHAESPWMFALTTFLMRHMRGFVRSGGVGLHLPPIILAGPPGVGKSWWARSVAGAAGLPLRLIDVGSGTAAFRVAGTEKGWGTAQPGLPVECVLSAHVANPVMLVDEIDKAGTVYSTSGSPSSLTTALLQFLDPGTAPRFECPFARVTFDMSRVIWVLTANDPDRIPAPLRDRCRVFHMPEITSDMAIQFFDRIAQDIGDNDGLKAEARAFVAGSASGPNRLSLRQIGQVVEILRSIDDGDILQ</sequence>
<feature type="domain" description="AAA+ ATPase" evidence="1">
    <location>
        <begin position="137"/>
        <end position="289"/>
    </location>
</feature>
<proteinExistence type="predicted"/>
<dbReference type="EMBL" id="JAOVQO010000006">
    <property type="protein sequence ID" value="MCU9847824.1"/>
    <property type="molecule type" value="Genomic_DNA"/>
</dbReference>
<dbReference type="Pfam" id="PF00004">
    <property type="entry name" value="AAA"/>
    <property type="match status" value="1"/>
</dbReference>
<evidence type="ECO:0000313" key="2">
    <source>
        <dbReference type="EMBL" id="MCU9847824.1"/>
    </source>
</evidence>
<dbReference type="Gene3D" id="3.40.50.300">
    <property type="entry name" value="P-loop containing nucleotide triphosphate hydrolases"/>
    <property type="match status" value="1"/>
</dbReference>
<comment type="caution">
    <text evidence="2">The sequence shown here is derived from an EMBL/GenBank/DDBJ whole genome shotgun (WGS) entry which is preliminary data.</text>
</comment>
<organism evidence="2 3">
    <name type="scientific">Albidovulum salinarum</name>
    <dbReference type="NCBI Taxonomy" id="2984153"/>
    <lineage>
        <taxon>Bacteria</taxon>
        <taxon>Pseudomonadati</taxon>
        <taxon>Pseudomonadota</taxon>
        <taxon>Alphaproteobacteria</taxon>
        <taxon>Rhodobacterales</taxon>
        <taxon>Paracoccaceae</taxon>
        <taxon>Albidovulum</taxon>
    </lineage>
</organism>
<name>A0ABT2X3C5_9RHOB</name>
<dbReference type="RefSeq" id="WP_263334666.1">
    <property type="nucleotide sequence ID" value="NZ_JAOVQO010000006.1"/>
</dbReference>
<dbReference type="InterPro" id="IPR027417">
    <property type="entry name" value="P-loop_NTPase"/>
</dbReference>
<dbReference type="PANTHER" id="PTHR43718:SF2">
    <property type="entry name" value="LON PROTEASE HOMOLOG, MITOCHONDRIAL"/>
    <property type="match status" value="1"/>
</dbReference>
<dbReference type="InterPro" id="IPR003593">
    <property type="entry name" value="AAA+_ATPase"/>
</dbReference>
<dbReference type="Proteomes" id="UP001209535">
    <property type="component" value="Unassembled WGS sequence"/>
</dbReference>
<gene>
    <name evidence="2" type="ORF">OEZ60_07375</name>
</gene>
<keyword evidence="3" id="KW-1185">Reference proteome</keyword>
<dbReference type="SMART" id="SM00382">
    <property type="entry name" value="AAA"/>
    <property type="match status" value="1"/>
</dbReference>